<dbReference type="InterPro" id="IPR043519">
    <property type="entry name" value="NT_sf"/>
</dbReference>
<comment type="activity regulation">
    <text evidence="8">Uridylyltransferase (UTase) activity is inhibited by glutamine, while glutamine activates uridylyl-removing (UR) activity.</text>
</comment>
<comment type="domain">
    <text evidence="8">Has four distinct domains: an N-terminal nucleotidyltransferase (NT) domain responsible for UTase activity, a central HD domain that encodes UR activity, and two C-terminal ACT domains that seem to have a role in glutamine sensing.</text>
</comment>
<evidence type="ECO:0000256" key="4">
    <source>
        <dbReference type="ARBA" id="ARBA00022801"/>
    </source>
</evidence>
<dbReference type="CDD" id="cd04900">
    <property type="entry name" value="ACT_UUR-like_1"/>
    <property type="match status" value="1"/>
</dbReference>
<dbReference type="EC" id="3.1.4.-" evidence="8"/>
<keyword evidence="1 8" id="KW-0808">Transferase</keyword>
<comment type="caution">
    <text evidence="8">Lacks conserved residue(s) required for the propagation of feature annotation.</text>
</comment>
<accession>A0ABT3T1T3</accession>
<dbReference type="Pfam" id="PF01842">
    <property type="entry name" value="ACT"/>
    <property type="match status" value="1"/>
</dbReference>
<dbReference type="EC" id="2.7.7.59" evidence="8"/>
<comment type="caution">
    <text evidence="11">The sequence shown here is derived from an EMBL/GenBank/DDBJ whole genome shotgun (WGS) entry which is preliminary data.</text>
</comment>
<dbReference type="SMART" id="SM00471">
    <property type="entry name" value="HDc"/>
    <property type="match status" value="1"/>
</dbReference>
<dbReference type="NCBIfam" id="TIGR01693">
    <property type="entry name" value="UTase_glnD"/>
    <property type="match status" value="1"/>
</dbReference>
<proteinExistence type="inferred from homology"/>
<evidence type="ECO:0000259" key="9">
    <source>
        <dbReference type="PROSITE" id="PS51671"/>
    </source>
</evidence>
<keyword evidence="2 8" id="KW-0548">Nucleotidyltransferase</keyword>
<organism evidence="11 12">
    <name type="scientific">Candidatus Marimicrobium litorale</name>
    <dbReference type="NCBI Taxonomy" id="2518991"/>
    <lineage>
        <taxon>Bacteria</taxon>
        <taxon>Pseudomonadati</taxon>
        <taxon>Pseudomonadota</taxon>
        <taxon>Gammaproteobacteria</taxon>
        <taxon>Cellvibrionales</taxon>
        <taxon>Halieaceae</taxon>
        <taxon>Marimicrobium</taxon>
    </lineage>
</organism>
<comment type="catalytic activity">
    <reaction evidence="8">
        <text>[protein-PII]-uridylyl-L-tyrosine + H2O = [protein-PII]-L-tyrosine + UMP + H(+)</text>
        <dbReference type="Rhea" id="RHEA:48600"/>
        <dbReference type="Rhea" id="RHEA-COMP:12147"/>
        <dbReference type="Rhea" id="RHEA-COMP:12148"/>
        <dbReference type="ChEBI" id="CHEBI:15377"/>
        <dbReference type="ChEBI" id="CHEBI:15378"/>
        <dbReference type="ChEBI" id="CHEBI:46858"/>
        <dbReference type="ChEBI" id="CHEBI:57865"/>
        <dbReference type="ChEBI" id="CHEBI:90602"/>
    </reaction>
</comment>
<dbReference type="InterPro" id="IPR010043">
    <property type="entry name" value="UTase/UR"/>
</dbReference>
<dbReference type="InterPro" id="IPR002934">
    <property type="entry name" value="Polymerase_NTP_transf_dom"/>
</dbReference>
<dbReference type="PROSITE" id="PS51831">
    <property type="entry name" value="HD"/>
    <property type="match status" value="1"/>
</dbReference>
<feature type="domain" description="ACT" evidence="9">
    <location>
        <begin position="817"/>
        <end position="892"/>
    </location>
</feature>
<feature type="domain" description="HD" evidence="10">
    <location>
        <begin position="462"/>
        <end position="584"/>
    </location>
</feature>
<dbReference type="PANTHER" id="PTHR47320:SF1">
    <property type="entry name" value="BIFUNCTIONAL URIDYLYLTRANSFERASE_URIDYLYL-REMOVING ENZYME"/>
    <property type="match status" value="1"/>
</dbReference>
<dbReference type="Proteomes" id="UP001143304">
    <property type="component" value="Unassembled WGS sequence"/>
</dbReference>
<dbReference type="RefSeq" id="WP_279247561.1">
    <property type="nucleotide sequence ID" value="NZ_SHNO01000001.1"/>
</dbReference>
<comment type="function">
    <text evidence="8">Modifies, by uridylylation and deuridylylation, the PII regulatory proteins (GlnB and homologs), in response to the nitrogen status of the cell that GlnD senses through the glutamine level. Under low glutamine levels, catalyzes the conversion of the PII proteins and UTP to PII-UMP and PPi, while under higher glutamine levels, GlnD hydrolyzes PII-UMP to PII and UMP (deuridylylation). Thus, controls uridylylation state and activity of the PII proteins, and plays an important role in the regulation of nitrogen metabolism.</text>
</comment>
<evidence type="ECO:0000256" key="5">
    <source>
        <dbReference type="ARBA" id="ARBA00022842"/>
    </source>
</evidence>
<dbReference type="PROSITE" id="PS51671">
    <property type="entry name" value="ACT"/>
    <property type="match status" value="2"/>
</dbReference>
<evidence type="ECO:0000313" key="11">
    <source>
        <dbReference type="EMBL" id="MCX2975796.1"/>
    </source>
</evidence>
<evidence type="ECO:0000259" key="10">
    <source>
        <dbReference type="PROSITE" id="PS51831"/>
    </source>
</evidence>
<dbReference type="CDD" id="cd05401">
    <property type="entry name" value="NT_GlnE_GlnD_like"/>
    <property type="match status" value="1"/>
</dbReference>
<dbReference type="GO" id="GO:0008773">
    <property type="term" value="F:[protein-PII] uridylyltransferase activity"/>
    <property type="evidence" value="ECO:0007669"/>
    <property type="project" value="UniProtKB-EC"/>
</dbReference>
<feature type="domain" description="ACT" evidence="9">
    <location>
        <begin position="707"/>
        <end position="794"/>
    </location>
</feature>
<dbReference type="InterPro" id="IPR006674">
    <property type="entry name" value="HD_domain"/>
</dbReference>
<keyword evidence="5 8" id="KW-0460">Magnesium</keyword>
<dbReference type="Gene3D" id="3.30.460.10">
    <property type="entry name" value="Beta Polymerase, domain 2"/>
    <property type="match status" value="1"/>
</dbReference>
<dbReference type="InterPro" id="IPR045865">
    <property type="entry name" value="ACT-like_dom_sf"/>
</dbReference>
<evidence type="ECO:0000313" key="12">
    <source>
        <dbReference type="Proteomes" id="UP001143304"/>
    </source>
</evidence>
<dbReference type="Gene3D" id="1.10.3090.10">
    <property type="entry name" value="cca-adding enzyme, domain 2"/>
    <property type="match status" value="1"/>
</dbReference>
<evidence type="ECO:0000256" key="7">
    <source>
        <dbReference type="ARBA" id="ARBA00047968"/>
    </source>
</evidence>
<gene>
    <name evidence="8 11" type="primary">glnD</name>
    <name evidence="11" type="ORF">EYC82_00320</name>
</gene>
<dbReference type="InterPro" id="IPR003607">
    <property type="entry name" value="HD/PDEase_dom"/>
</dbReference>
<dbReference type="InterPro" id="IPR002912">
    <property type="entry name" value="ACT_dom"/>
</dbReference>
<dbReference type="PIRSF" id="PIRSF006288">
    <property type="entry name" value="PII_uridyltransf"/>
    <property type="match status" value="1"/>
</dbReference>
<reference evidence="11" key="1">
    <citation type="submission" date="2019-02" db="EMBL/GenBank/DDBJ databases">
        <authorList>
            <person name="Li S.-H."/>
        </authorList>
    </citation>
    <scope>NUCLEOTIDE SEQUENCE</scope>
    <source>
        <strain evidence="11">IMCC11814</strain>
    </source>
</reference>
<dbReference type="HAMAP" id="MF_00277">
    <property type="entry name" value="PII_uridylyl_transf"/>
    <property type="match status" value="1"/>
</dbReference>
<dbReference type="EMBL" id="SHNO01000001">
    <property type="protein sequence ID" value="MCX2975796.1"/>
    <property type="molecule type" value="Genomic_DNA"/>
</dbReference>
<dbReference type="InterPro" id="IPR013546">
    <property type="entry name" value="PII_UdlTrfase/GS_AdlTrfase"/>
</dbReference>
<dbReference type="SUPFAM" id="SSF81301">
    <property type="entry name" value="Nucleotidyltransferase"/>
    <property type="match status" value="1"/>
</dbReference>
<comment type="catalytic activity">
    <reaction evidence="7">
        <text>guanosine 3',5'-bis(diphosphate) + H2O = GDP + diphosphate + H(+)</text>
        <dbReference type="Rhea" id="RHEA:14253"/>
        <dbReference type="ChEBI" id="CHEBI:15377"/>
        <dbReference type="ChEBI" id="CHEBI:15378"/>
        <dbReference type="ChEBI" id="CHEBI:33019"/>
        <dbReference type="ChEBI" id="CHEBI:58189"/>
        <dbReference type="ChEBI" id="CHEBI:77828"/>
        <dbReference type="EC" id="3.1.7.2"/>
    </reaction>
</comment>
<comment type="cofactor">
    <cofactor evidence="8">
        <name>Mg(2+)</name>
        <dbReference type="ChEBI" id="CHEBI:18420"/>
    </cofactor>
</comment>
<sequence length="892" mass="101168">MTAGQPGELPQDLFDPAQLNAQLVSGDTIHCCKQAISTATDYMHGQFRAGAQAHDLIRLRASFIDVLLGTLWDRQSWGSSQLAMVAVGGYGRGELHPHSDVDLLFLVGDGDNNSNEELSSFLTLLWDIGLDIGHSVRDVSECAKRAAEDITILTNLMEARVISGDAALMERVRELTRPDKIWPSSDFFKAKLEEQRARHNKFADTEYNLEPNVKGSPGGLRDLQIIGWIAERHFGVTAIEDISAEEFVSTDEMTILITGRNFMWQVRYALHMITGRAEDRLLFEYQRELADLWGFKDEKKLAVEQFMQIYYRWALALGQLNEVLILNFDQAILREHQADDITALDEYFQIRNGYIEARHENLFNQCPNALLTVFLECATHENIIGISAPTIRMIRDSRHLIDDAFRADPRNKKTFLNILAAPHKMTRQLRRMNRYGILGDYLPEFGRITGQMQHDLFHTYTVDAHTLEVIKNSRRFQFPDLEDKFPVSSRVARRLRKVELLYIAGLYHDIGKGRGGDHSELGAVDAATFCDEHGLDARDTELVVWLVKNHLLMSAVSQRKDISDPEVIQQFAQHVGDEEHLDYLYTLTVADINGTNPTLWNAWRGSLLRQLYTETRRALRRGLDNPVDKQAIITQARSAAAEILDGRGFTPDELDDMWSERTEEYFLRERSEDIAWHSEAIADHHHRDVPLVLIRNLAESSIANTTQIFIHARSHPQLFSKICAALEQLDLSIYDARIYSSSDGMCLDTFFILDSAGQPISEDGARLAHIKQYLSDELGNKTEHPATSTRLTPRKMKSFSVPTETRMSIDKIKNQSVLEVLTPDRPGLLARLGKIFVSLNIEVQAAKIQTLGERVEDVFFITDTNQQAITDPAVCDSLQSKIREELDELAAA</sequence>
<dbReference type="SUPFAM" id="SSF109604">
    <property type="entry name" value="HD-domain/PDEase-like"/>
    <property type="match status" value="1"/>
</dbReference>
<keyword evidence="4 8" id="KW-0378">Hydrolase</keyword>
<comment type="catalytic activity">
    <reaction evidence="8">
        <text>[protein-PII]-L-tyrosine + UTP = [protein-PII]-uridylyl-L-tyrosine + diphosphate</text>
        <dbReference type="Rhea" id="RHEA:13673"/>
        <dbReference type="Rhea" id="RHEA-COMP:12147"/>
        <dbReference type="Rhea" id="RHEA-COMP:12148"/>
        <dbReference type="ChEBI" id="CHEBI:33019"/>
        <dbReference type="ChEBI" id="CHEBI:46398"/>
        <dbReference type="ChEBI" id="CHEBI:46858"/>
        <dbReference type="ChEBI" id="CHEBI:90602"/>
        <dbReference type="EC" id="2.7.7.59"/>
    </reaction>
</comment>
<dbReference type="PANTHER" id="PTHR47320">
    <property type="entry name" value="BIFUNCTIONAL URIDYLYLTRANSFERASE/URIDYLYL-REMOVING ENZYME"/>
    <property type="match status" value="1"/>
</dbReference>
<feature type="region of interest" description="Uridylyltransferase" evidence="8">
    <location>
        <begin position="1"/>
        <end position="343"/>
    </location>
</feature>
<dbReference type="SUPFAM" id="SSF55021">
    <property type="entry name" value="ACT-like"/>
    <property type="match status" value="2"/>
</dbReference>
<name>A0ABT3T1T3_9GAMM</name>
<keyword evidence="3" id="KW-0677">Repeat</keyword>
<dbReference type="Pfam" id="PF01966">
    <property type="entry name" value="HD"/>
    <property type="match status" value="1"/>
</dbReference>
<dbReference type="SUPFAM" id="SSF81593">
    <property type="entry name" value="Nucleotidyltransferase substrate binding subunit/domain"/>
    <property type="match status" value="1"/>
</dbReference>
<dbReference type="CDD" id="cd00077">
    <property type="entry name" value="HDc"/>
    <property type="match status" value="1"/>
</dbReference>
<keyword evidence="6 8" id="KW-0511">Multifunctional enzyme</keyword>
<comment type="similarity">
    <text evidence="8">Belongs to the GlnD family.</text>
</comment>
<evidence type="ECO:0000256" key="1">
    <source>
        <dbReference type="ARBA" id="ARBA00022679"/>
    </source>
</evidence>
<evidence type="ECO:0000256" key="8">
    <source>
        <dbReference type="HAMAP-Rule" id="MF_00277"/>
    </source>
</evidence>
<protein>
    <recommendedName>
        <fullName evidence="8">Bifunctional uridylyltransferase/uridylyl-removing enzyme</fullName>
        <shortName evidence="8">UTase/UR</shortName>
    </recommendedName>
    <alternativeName>
        <fullName evidence="8">Bifunctional [protein-PII] modification enzyme</fullName>
    </alternativeName>
    <alternativeName>
        <fullName evidence="8">Bifunctional nitrogen sensor protein</fullName>
    </alternativeName>
    <domain>
        <recommendedName>
            <fullName evidence="8">[Protein-PII] uridylyltransferase</fullName>
            <shortName evidence="8">PII uridylyltransferase</shortName>
            <shortName evidence="8">UTase</shortName>
            <ecNumber evidence="8">2.7.7.59</ecNumber>
        </recommendedName>
    </domain>
    <domain>
        <recommendedName>
            <fullName evidence="8">[Protein-PII]-UMP uridylyl-removing enzyme</fullName>
            <shortName evidence="8">UR</shortName>
            <ecNumber evidence="8">3.1.4.-</ecNumber>
        </recommendedName>
    </domain>
</protein>
<evidence type="ECO:0000256" key="6">
    <source>
        <dbReference type="ARBA" id="ARBA00023268"/>
    </source>
</evidence>
<dbReference type="Pfam" id="PF01909">
    <property type="entry name" value="NTP_transf_2"/>
    <property type="match status" value="1"/>
</dbReference>
<keyword evidence="12" id="KW-1185">Reference proteome</keyword>
<dbReference type="CDD" id="cd04899">
    <property type="entry name" value="ACT_ACR-UUR-like_2"/>
    <property type="match status" value="1"/>
</dbReference>
<evidence type="ECO:0000256" key="3">
    <source>
        <dbReference type="ARBA" id="ARBA00022737"/>
    </source>
</evidence>
<evidence type="ECO:0000256" key="2">
    <source>
        <dbReference type="ARBA" id="ARBA00022695"/>
    </source>
</evidence>
<dbReference type="Pfam" id="PF08335">
    <property type="entry name" value="GlnD_UR_UTase"/>
    <property type="match status" value="1"/>
</dbReference>